<evidence type="ECO:0000313" key="3">
    <source>
        <dbReference type="Proteomes" id="UP000316196"/>
    </source>
</evidence>
<keyword evidence="3" id="KW-1185">Reference proteome</keyword>
<dbReference type="RefSeq" id="WP_142093525.1">
    <property type="nucleotide sequence ID" value="NZ_BAAAMD010000003.1"/>
</dbReference>
<evidence type="ECO:0000256" key="1">
    <source>
        <dbReference type="ARBA" id="ARBA00009600"/>
    </source>
</evidence>
<evidence type="ECO:0000313" key="2">
    <source>
        <dbReference type="EMBL" id="TQL57674.1"/>
    </source>
</evidence>
<protein>
    <submittedName>
        <fullName evidence="2">Putative transcriptional regulator</fullName>
    </submittedName>
</protein>
<dbReference type="OrthoDB" id="9807486at2"/>
<dbReference type="PANTHER" id="PTHR30327">
    <property type="entry name" value="UNCHARACTERIZED PROTEIN YQGE"/>
    <property type="match status" value="1"/>
</dbReference>
<dbReference type="PANTHER" id="PTHR30327:SF1">
    <property type="entry name" value="UPF0301 PROTEIN YQGE"/>
    <property type="match status" value="1"/>
</dbReference>
<dbReference type="SUPFAM" id="SSF143456">
    <property type="entry name" value="VC0467-like"/>
    <property type="match status" value="1"/>
</dbReference>
<name>A0A542ZBF2_9ACTN</name>
<dbReference type="Proteomes" id="UP000316196">
    <property type="component" value="Unassembled WGS sequence"/>
</dbReference>
<dbReference type="InterPro" id="IPR003774">
    <property type="entry name" value="AlgH-like"/>
</dbReference>
<comment type="caution">
    <text evidence="2">The sequence shown here is derived from an EMBL/GenBank/DDBJ whole genome shotgun (WGS) entry which is preliminary data.</text>
</comment>
<comment type="similarity">
    <text evidence="1">Belongs to the UPF0301 (AlgH) family.</text>
</comment>
<gene>
    <name evidence="2" type="ORF">FB460_1511</name>
</gene>
<dbReference type="Gene3D" id="3.40.1740.10">
    <property type="entry name" value="VC0467-like"/>
    <property type="match status" value="1"/>
</dbReference>
<accession>A0A542ZBF2</accession>
<organism evidence="2 3">
    <name type="scientific">Propioniferax innocua</name>
    <dbReference type="NCBI Taxonomy" id="1753"/>
    <lineage>
        <taxon>Bacteria</taxon>
        <taxon>Bacillati</taxon>
        <taxon>Actinomycetota</taxon>
        <taxon>Actinomycetes</taxon>
        <taxon>Propionibacteriales</taxon>
        <taxon>Propionibacteriaceae</taxon>
        <taxon>Propioniferax</taxon>
    </lineage>
</organism>
<dbReference type="NCBIfam" id="NF001270">
    <property type="entry name" value="PRK00228.2-2"/>
    <property type="match status" value="1"/>
</dbReference>
<sequence>MSIVEPGDLLISHVTLRDGWFDDAVVLVLDVDDGGVLGVVLNRLTDVDLAEVLPQWVDQVSPPGRLYCGGPVSPNGAICLASAIDDDEPPGWRRVFDRVGLLHLDTPVELVAGAYDHIRIFAGYAGWSPGQLESEIARDAWFVARARYDDVFGLDHQGLWRSTLRRQKPEVAVWSTWTADSGSN</sequence>
<reference evidence="2 3" key="1">
    <citation type="submission" date="2019-06" db="EMBL/GenBank/DDBJ databases">
        <title>Sequencing the genomes of 1000 actinobacteria strains.</title>
        <authorList>
            <person name="Klenk H.-P."/>
        </authorList>
    </citation>
    <scope>NUCLEOTIDE SEQUENCE [LARGE SCALE GENOMIC DNA]</scope>
    <source>
        <strain evidence="2 3">DSM 8251</strain>
    </source>
</reference>
<dbReference type="GO" id="GO:0005829">
    <property type="term" value="C:cytosol"/>
    <property type="evidence" value="ECO:0007669"/>
    <property type="project" value="TreeGrafter"/>
</dbReference>
<dbReference type="EMBL" id="VFOR01000002">
    <property type="protein sequence ID" value="TQL57674.1"/>
    <property type="molecule type" value="Genomic_DNA"/>
</dbReference>
<dbReference type="Pfam" id="PF02622">
    <property type="entry name" value="DUF179"/>
    <property type="match status" value="1"/>
</dbReference>
<proteinExistence type="inferred from homology"/>
<dbReference type="AlphaFoldDB" id="A0A542ZBF2"/>